<accession>A0A345Y2J1</accession>
<dbReference type="SMART" id="SM00895">
    <property type="entry name" value="FCD"/>
    <property type="match status" value="1"/>
</dbReference>
<dbReference type="PANTHER" id="PTHR43537:SF24">
    <property type="entry name" value="GLUCONATE OPERON TRANSCRIPTIONAL REPRESSOR"/>
    <property type="match status" value="1"/>
</dbReference>
<dbReference type="KEGG" id="ccah:DWG20_01125"/>
<dbReference type="SMART" id="SM00345">
    <property type="entry name" value="HTH_GNTR"/>
    <property type="match status" value="1"/>
</dbReference>
<dbReference type="SUPFAM" id="SSF48008">
    <property type="entry name" value="GntR ligand-binding domain-like"/>
    <property type="match status" value="1"/>
</dbReference>
<dbReference type="GO" id="GO:0003700">
    <property type="term" value="F:DNA-binding transcription factor activity"/>
    <property type="evidence" value="ECO:0007669"/>
    <property type="project" value="InterPro"/>
</dbReference>
<dbReference type="InterPro" id="IPR036390">
    <property type="entry name" value="WH_DNA-bd_sf"/>
</dbReference>
<feature type="domain" description="HTH gntR-type" evidence="4">
    <location>
        <begin position="7"/>
        <end position="74"/>
    </location>
</feature>
<dbReference type="SUPFAM" id="SSF46785">
    <property type="entry name" value="Winged helix' DNA-binding domain"/>
    <property type="match status" value="1"/>
</dbReference>
<dbReference type="PROSITE" id="PS50949">
    <property type="entry name" value="HTH_GNTR"/>
    <property type="match status" value="1"/>
</dbReference>
<evidence type="ECO:0000256" key="2">
    <source>
        <dbReference type="ARBA" id="ARBA00023125"/>
    </source>
</evidence>
<keyword evidence="1" id="KW-0805">Transcription regulation</keyword>
<keyword evidence="3" id="KW-0804">Transcription</keyword>
<dbReference type="RefSeq" id="WP_115432025.1">
    <property type="nucleotide sequence ID" value="NZ_CP031337.1"/>
</dbReference>
<dbReference type="InterPro" id="IPR011711">
    <property type="entry name" value="GntR_C"/>
</dbReference>
<dbReference type="InterPro" id="IPR008920">
    <property type="entry name" value="TF_FadR/GntR_C"/>
</dbReference>
<dbReference type="Gene3D" id="1.20.120.530">
    <property type="entry name" value="GntR ligand-binding domain-like"/>
    <property type="match status" value="1"/>
</dbReference>
<evidence type="ECO:0000256" key="1">
    <source>
        <dbReference type="ARBA" id="ARBA00023015"/>
    </source>
</evidence>
<dbReference type="Pfam" id="PF07729">
    <property type="entry name" value="FCD"/>
    <property type="match status" value="1"/>
</dbReference>
<reference evidence="5 6" key="1">
    <citation type="submission" date="2018-07" db="EMBL/GenBank/DDBJ databases">
        <title>Crenobacter cavernae sp. nov., isolated from a karst cave.</title>
        <authorList>
            <person name="Zhu H."/>
        </authorList>
    </citation>
    <scope>NUCLEOTIDE SEQUENCE [LARGE SCALE GENOMIC DNA]</scope>
    <source>
        <strain evidence="5 6">K1W11S-77</strain>
    </source>
</reference>
<dbReference type="InterPro" id="IPR036388">
    <property type="entry name" value="WH-like_DNA-bd_sf"/>
</dbReference>
<dbReference type="Proteomes" id="UP000254537">
    <property type="component" value="Chromosome"/>
</dbReference>
<dbReference type="GO" id="GO:0003677">
    <property type="term" value="F:DNA binding"/>
    <property type="evidence" value="ECO:0007669"/>
    <property type="project" value="UniProtKB-KW"/>
</dbReference>
<dbReference type="InterPro" id="IPR000524">
    <property type="entry name" value="Tscrpt_reg_HTH_GntR"/>
</dbReference>
<dbReference type="PANTHER" id="PTHR43537">
    <property type="entry name" value="TRANSCRIPTIONAL REGULATOR, GNTR FAMILY"/>
    <property type="match status" value="1"/>
</dbReference>
<dbReference type="Pfam" id="PF00392">
    <property type="entry name" value="GntR"/>
    <property type="match status" value="1"/>
</dbReference>
<evidence type="ECO:0000259" key="4">
    <source>
        <dbReference type="PROSITE" id="PS50949"/>
    </source>
</evidence>
<gene>
    <name evidence="5" type="ORF">DWG20_01125</name>
</gene>
<dbReference type="EMBL" id="CP031337">
    <property type="protein sequence ID" value="AXK38143.1"/>
    <property type="molecule type" value="Genomic_DNA"/>
</dbReference>
<dbReference type="CDD" id="cd07377">
    <property type="entry name" value="WHTH_GntR"/>
    <property type="match status" value="1"/>
</dbReference>
<name>A0A345Y2J1_9NEIS</name>
<evidence type="ECO:0000313" key="6">
    <source>
        <dbReference type="Proteomes" id="UP000254537"/>
    </source>
</evidence>
<sequence length="222" mass="25092">MAFKANDSLTEQIAQYLGKKIIEGDMPPGERIQELRIAAELEVSRGSIREALLILQRRHLVDIYPRRGAVVAGISRDDVRDFFELWFWLLDRLFSELATGWRGDDLAAFDARLTALAECEAAGDWRRYYETGVELLGAVYDRSRNRYLQELLADLLPQSQRCLFIILKGGSARMEHTLAMLTGLFGHVRARDVNAVRATVAEFCKAYTELAEASVGHFAAPR</sequence>
<dbReference type="OrthoDB" id="9799812at2"/>
<protein>
    <submittedName>
        <fullName evidence="5">GntR family transcriptional regulator</fullName>
    </submittedName>
</protein>
<evidence type="ECO:0000313" key="5">
    <source>
        <dbReference type="EMBL" id="AXK38143.1"/>
    </source>
</evidence>
<dbReference type="AlphaFoldDB" id="A0A345Y2J1"/>
<keyword evidence="2" id="KW-0238">DNA-binding</keyword>
<organism evidence="5 6">
    <name type="scientific">Crenobacter cavernae</name>
    <dbReference type="NCBI Taxonomy" id="2290923"/>
    <lineage>
        <taxon>Bacteria</taxon>
        <taxon>Pseudomonadati</taxon>
        <taxon>Pseudomonadota</taxon>
        <taxon>Betaproteobacteria</taxon>
        <taxon>Neisseriales</taxon>
        <taxon>Neisseriaceae</taxon>
        <taxon>Crenobacter</taxon>
    </lineage>
</organism>
<evidence type="ECO:0000256" key="3">
    <source>
        <dbReference type="ARBA" id="ARBA00023163"/>
    </source>
</evidence>
<dbReference type="Gene3D" id="1.10.10.10">
    <property type="entry name" value="Winged helix-like DNA-binding domain superfamily/Winged helix DNA-binding domain"/>
    <property type="match status" value="1"/>
</dbReference>
<proteinExistence type="predicted"/>